<keyword evidence="7 15" id="KW-0961">Cell wall biogenesis/degradation</keyword>
<dbReference type="GO" id="GO:0008360">
    <property type="term" value="P:regulation of cell shape"/>
    <property type="evidence" value="ECO:0007669"/>
    <property type="project" value="UniProtKB-KW"/>
</dbReference>
<dbReference type="NCBIfam" id="NF001124">
    <property type="entry name" value="PRK00139.1-2"/>
    <property type="match status" value="1"/>
</dbReference>
<dbReference type="Pfam" id="PF08245">
    <property type="entry name" value="Mur_ligase_M"/>
    <property type="match status" value="1"/>
</dbReference>
<evidence type="ECO:0000256" key="7">
    <source>
        <dbReference type="ARBA" id="ARBA00023316"/>
    </source>
</evidence>
<dbReference type="InterPro" id="IPR005761">
    <property type="entry name" value="UDP-N-AcMur-Glu-dNH2Pim_ligase"/>
</dbReference>
<evidence type="ECO:0000313" key="20">
    <source>
        <dbReference type="EMBL" id="UNO50574.1"/>
    </source>
</evidence>
<dbReference type="InterPro" id="IPR013221">
    <property type="entry name" value="Mur_ligase_cen"/>
</dbReference>
<feature type="short sequence motif" description="Meso-diaminopimelate recognition motif" evidence="15">
    <location>
        <begin position="410"/>
        <end position="413"/>
    </location>
</feature>
<accession>A0A9E7CRY0</accession>
<keyword evidence="21" id="KW-1185">Reference proteome</keyword>
<dbReference type="GO" id="GO:0051301">
    <property type="term" value="P:cell division"/>
    <property type="evidence" value="ECO:0007669"/>
    <property type="project" value="UniProtKB-KW"/>
</dbReference>
<feature type="binding site" evidence="15">
    <location>
        <position position="150"/>
    </location>
    <ligand>
        <name>UDP-N-acetyl-alpha-D-muramoyl-L-alanyl-D-glutamate</name>
        <dbReference type="ChEBI" id="CHEBI:83900"/>
    </ligand>
</feature>
<dbReference type="InterPro" id="IPR004101">
    <property type="entry name" value="Mur_ligase_C"/>
</dbReference>
<evidence type="ECO:0000256" key="10">
    <source>
        <dbReference type="ARBA" id="ARBA00066633"/>
    </source>
</evidence>
<keyword evidence="3 15" id="KW-0132">Cell division</keyword>
<dbReference type="AlphaFoldDB" id="T0BSX3"/>
<feature type="binding site" evidence="15">
    <location>
        <begin position="151"/>
        <end position="152"/>
    </location>
    <ligand>
        <name>UDP-N-acetyl-alpha-D-muramoyl-L-alanyl-D-glutamate</name>
        <dbReference type="ChEBI" id="CHEBI:83900"/>
    </ligand>
</feature>
<evidence type="ECO:0000256" key="6">
    <source>
        <dbReference type="ARBA" id="ARBA00023306"/>
    </source>
</evidence>
<comment type="function">
    <text evidence="9 15">Catalyzes the addition of meso-diaminopimelic acid to the nucleotide precursor UDP-N-acetylmuramoyl-L-alanyl-D-glutamate (UMAG) in the biosynthesis of bacterial cell-wall peptidoglycan.</text>
</comment>
<reference evidence="21" key="1">
    <citation type="journal article" date="2022" name="G3 (Bethesda)">
        <title>Unveiling the complete genome sequence of Alicyclobacillus acidoterrestris DSM 3922T, a taint-producing strain.</title>
        <authorList>
            <person name="Leonardo I.C."/>
            <person name="Barreto Crespo M.T."/>
            <person name="Gaspar F.B."/>
        </authorList>
    </citation>
    <scope>NUCLEOTIDE SEQUENCE [LARGE SCALE GENOMIC DNA]</scope>
    <source>
        <strain evidence="21">DSM 3922</strain>
    </source>
</reference>
<feature type="binding site" evidence="15">
    <location>
        <begin position="109"/>
        <end position="115"/>
    </location>
    <ligand>
        <name>ATP</name>
        <dbReference type="ChEBI" id="CHEBI:30616"/>
    </ligand>
</feature>
<proteinExistence type="inferred from homology"/>
<dbReference type="HAMAP" id="MF_00208">
    <property type="entry name" value="MurE"/>
    <property type="match status" value="1"/>
</dbReference>
<evidence type="ECO:0000256" key="1">
    <source>
        <dbReference type="ARBA" id="ARBA00004752"/>
    </source>
</evidence>
<evidence type="ECO:0000256" key="5">
    <source>
        <dbReference type="ARBA" id="ARBA00022984"/>
    </source>
</evidence>
<dbReference type="GO" id="GO:0009252">
    <property type="term" value="P:peptidoglycan biosynthetic process"/>
    <property type="evidence" value="ECO:0007669"/>
    <property type="project" value="UniProtKB-UniRule"/>
</dbReference>
<evidence type="ECO:0000256" key="15">
    <source>
        <dbReference type="HAMAP-Rule" id="MF_00208"/>
    </source>
</evidence>
<feature type="domain" description="Mur ligase N-terminal catalytic" evidence="17">
    <location>
        <begin position="24"/>
        <end position="69"/>
    </location>
</feature>
<dbReference type="PANTHER" id="PTHR23135:SF4">
    <property type="entry name" value="UDP-N-ACETYLMURAMOYL-L-ALANYL-D-GLUTAMATE--2,6-DIAMINOPIMELATE LIGASE MURE HOMOLOG, CHLOROPLASTIC"/>
    <property type="match status" value="1"/>
</dbReference>
<evidence type="ECO:0000256" key="8">
    <source>
        <dbReference type="ARBA" id="ARBA00050251"/>
    </source>
</evidence>
<organism evidence="20 21">
    <name type="scientific">Alicyclobacillus acidoterrestris (strain ATCC 49025 / DSM 3922 / CIP 106132 / NCIMB 13137 / GD3B)</name>
    <dbReference type="NCBI Taxonomy" id="1356854"/>
    <lineage>
        <taxon>Bacteria</taxon>
        <taxon>Bacillati</taxon>
        <taxon>Bacillota</taxon>
        <taxon>Bacilli</taxon>
        <taxon>Bacillales</taxon>
        <taxon>Alicyclobacillaceae</taxon>
        <taxon>Alicyclobacillus</taxon>
    </lineage>
</organism>
<feature type="binding site" evidence="15">
    <location>
        <position position="30"/>
    </location>
    <ligand>
        <name>UDP-N-acetyl-alpha-D-muramoyl-L-alanyl-D-glutamate</name>
        <dbReference type="ChEBI" id="CHEBI:83900"/>
    </ligand>
</feature>
<evidence type="ECO:0000256" key="2">
    <source>
        <dbReference type="ARBA" id="ARBA00005898"/>
    </source>
</evidence>
<protein>
    <recommendedName>
        <fullName evidence="11 15">UDP-N-acetylmuramoyl-L-alanyl-D-glutamate--2,6-diaminopimelate ligase</fullName>
        <ecNumber evidence="10 15">6.3.2.13</ecNumber>
    </recommendedName>
    <alternativeName>
        <fullName evidence="12 15">Meso-A2pm-adding enzyme</fullName>
    </alternativeName>
    <alternativeName>
        <fullName evidence="13 15">Meso-diaminopimelate-adding enzyme</fullName>
    </alternativeName>
    <alternativeName>
        <fullName evidence="14 15">UDP-MurNAc-L-Ala-D-Glu:meso-diaminopimelate ligase</fullName>
    </alternativeName>
    <alternativeName>
        <fullName evidence="15">UDP-MurNAc-tripeptide synthetase</fullName>
    </alternativeName>
    <alternativeName>
        <fullName evidence="15">UDP-N-acetylmuramyl-tripeptide synthetase</fullName>
    </alternativeName>
</protein>
<comment type="caution">
    <text evidence="15">Lacks conserved residue(s) required for the propagation of feature annotation.</text>
</comment>
<comment type="cofactor">
    <cofactor evidence="15">
        <name>Mg(2+)</name>
        <dbReference type="ChEBI" id="CHEBI:18420"/>
    </cofactor>
</comment>
<dbReference type="NCBIfam" id="TIGR01085">
    <property type="entry name" value="murE"/>
    <property type="match status" value="1"/>
</dbReference>
<keyword evidence="15" id="KW-0963">Cytoplasm</keyword>
<evidence type="ECO:0000256" key="11">
    <source>
        <dbReference type="ARBA" id="ARBA00072883"/>
    </source>
</evidence>
<dbReference type="RefSeq" id="WP_021297439.1">
    <property type="nucleotide sequence ID" value="NZ_AURB01000153.1"/>
</dbReference>
<dbReference type="Gene3D" id="3.40.1390.10">
    <property type="entry name" value="MurE/MurF, N-terminal domain"/>
    <property type="match status" value="1"/>
</dbReference>
<keyword evidence="6 15" id="KW-0131">Cell cycle</keyword>
<dbReference type="EC" id="6.3.2.13" evidence="10 15"/>
<evidence type="ECO:0000259" key="19">
    <source>
        <dbReference type="Pfam" id="PF08245"/>
    </source>
</evidence>
<keyword evidence="4 15" id="KW-0133">Cell shape</keyword>
<feature type="binding site" evidence="15">
    <location>
        <position position="186"/>
    </location>
    <ligand>
        <name>UDP-N-acetyl-alpha-D-muramoyl-L-alanyl-D-glutamate</name>
        <dbReference type="ChEBI" id="CHEBI:83900"/>
    </ligand>
</feature>
<dbReference type="InterPro" id="IPR036615">
    <property type="entry name" value="Mur_ligase_C_dom_sf"/>
</dbReference>
<evidence type="ECO:0000256" key="12">
    <source>
        <dbReference type="ARBA" id="ARBA00075482"/>
    </source>
</evidence>
<dbReference type="Gene3D" id="3.40.1190.10">
    <property type="entry name" value="Mur-like, catalytic domain"/>
    <property type="match status" value="1"/>
</dbReference>
<comment type="PTM">
    <text evidence="15">Carboxylation is probably crucial for Mg(2+) binding and, consequently, for the gamma-phosphate positioning of ATP.</text>
</comment>
<dbReference type="FunFam" id="3.90.190.20:FF:000006">
    <property type="entry name" value="UDP-N-acetylmuramoyl-L-alanyl-D-glutamate--2,6-diaminopimelate ligase"/>
    <property type="match status" value="1"/>
</dbReference>
<accession>T0BSX3</accession>
<dbReference type="GO" id="GO:0071555">
    <property type="term" value="P:cell wall organization"/>
    <property type="evidence" value="ECO:0007669"/>
    <property type="project" value="UniProtKB-KW"/>
</dbReference>
<dbReference type="GO" id="GO:0005524">
    <property type="term" value="F:ATP binding"/>
    <property type="evidence" value="ECO:0007669"/>
    <property type="project" value="UniProtKB-UniRule"/>
</dbReference>
<evidence type="ECO:0000259" key="18">
    <source>
        <dbReference type="Pfam" id="PF02875"/>
    </source>
</evidence>
<dbReference type="PANTHER" id="PTHR23135">
    <property type="entry name" value="MUR LIGASE FAMILY MEMBER"/>
    <property type="match status" value="1"/>
</dbReference>
<dbReference type="InterPro" id="IPR036565">
    <property type="entry name" value="Mur-like_cat_sf"/>
</dbReference>
<dbReference type="Gene3D" id="3.90.190.20">
    <property type="entry name" value="Mur ligase, C-terminal domain"/>
    <property type="match status" value="1"/>
</dbReference>
<dbReference type="GO" id="GO:0008765">
    <property type="term" value="F:UDP-N-acetylmuramoylalanyl-D-glutamate-2,6-diaminopimelate ligase activity"/>
    <property type="evidence" value="ECO:0007669"/>
    <property type="project" value="UniProtKB-UniRule"/>
</dbReference>
<feature type="modified residue" description="N6-carboxylysine" evidence="15">
    <location>
        <position position="218"/>
    </location>
</feature>
<dbReference type="SUPFAM" id="SSF63418">
    <property type="entry name" value="MurE/MurF N-terminal domain"/>
    <property type="match status" value="1"/>
</dbReference>
<dbReference type="eggNOG" id="COG0769">
    <property type="taxonomic scope" value="Bacteria"/>
</dbReference>
<feature type="domain" description="Mur ligase central" evidence="19">
    <location>
        <begin position="107"/>
        <end position="315"/>
    </location>
</feature>
<sequence>MRLRELLQPLISYELEGNRDVDVVGIEADSRRVEPGFLFVAVPGFTVDGHDFAQQAVDKGAVALLVERRLPALDVPQVVVPNTLFASAILADVLYRHPSQHLRMVGVTGTNGKTTVTHIIRHIFESAGRPTGLLGTVGGVIGDETFAVANTTPHAVEVQGFLRKVLEKGCTHGVMEVSSHALVEGRVAGVDYDIAVFTNLSQDHLDFHGTMDAYARAKALLFARLGNTYGDTLNNCKYAIVNLDDEYASILTEATVAPVLTYGLAEAANVRASNLVLTHEGASMTVTTPSETFDVKTGLIGRFNVYNTLAAIAVALVEQIPVSSIQSALATYPGVPGRCERVDEGQPFGVFVDYAHTPDGLENVLLSIREFAKGRVICVVGCGGDRDKTKRPLMAQTALKLSDSAIFTSDNPRTEDPESILDDMEAGLPEGAVYRRLVDRREAIRAAIFDAQANDVVVIAGKGHEDYQILGRTKIHFDDREEARQALRARLSETSF</sequence>
<feature type="binding site" evidence="15">
    <location>
        <position position="465"/>
    </location>
    <ligand>
        <name>meso-2,6-diaminopimelate</name>
        <dbReference type="ChEBI" id="CHEBI:57791"/>
    </ligand>
</feature>
<evidence type="ECO:0000256" key="13">
    <source>
        <dbReference type="ARBA" id="ARBA00076158"/>
    </source>
</evidence>
<evidence type="ECO:0000256" key="14">
    <source>
        <dbReference type="ARBA" id="ARBA00081560"/>
    </source>
</evidence>
<feature type="binding site" evidence="15">
    <location>
        <begin position="410"/>
        <end position="413"/>
    </location>
    <ligand>
        <name>meso-2,6-diaminopimelate</name>
        <dbReference type="ChEBI" id="CHEBI:57791"/>
    </ligand>
</feature>
<feature type="domain" description="Mur ligase C-terminal" evidence="18">
    <location>
        <begin position="337"/>
        <end position="463"/>
    </location>
</feature>
<dbReference type="NCBIfam" id="NF001126">
    <property type="entry name" value="PRK00139.1-4"/>
    <property type="match status" value="1"/>
</dbReference>
<evidence type="ECO:0000313" key="21">
    <source>
        <dbReference type="Proteomes" id="UP000829401"/>
    </source>
</evidence>
<evidence type="ECO:0000259" key="17">
    <source>
        <dbReference type="Pfam" id="PF01225"/>
    </source>
</evidence>
<dbReference type="STRING" id="1356854.N007_01085"/>
<evidence type="ECO:0000256" key="9">
    <source>
        <dbReference type="ARBA" id="ARBA00056782"/>
    </source>
</evidence>
<evidence type="ECO:0000256" key="16">
    <source>
        <dbReference type="RuleBase" id="RU004135"/>
    </source>
</evidence>
<feature type="binding site" evidence="15">
    <location>
        <position position="178"/>
    </location>
    <ligand>
        <name>UDP-N-acetyl-alpha-D-muramoyl-L-alanyl-D-glutamate</name>
        <dbReference type="ChEBI" id="CHEBI:83900"/>
    </ligand>
</feature>
<dbReference type="InterPro" id="IPR035911">
    <property type="entry name" value="MurE/MurF_N"/>
</dbReference>
<keyword evidence="15 20" id="KW-0436">Ligase</keyword>
<comment type="similarity">
    <text evidence="2 15">Belongs to the MurCDEF family. MurE subfamily.</text>
</comment>
<keyword evidence="15" id="KW-0547">Nucleotide-binding</keyword>
<dbReference type="InterPro" id="IPR000713">
    <property type="entry name" value="Mur_ligase_N"/>
</dbReference>
<dbReference type="Pfam" id="PF01225">
    <property type="entry name" value="Mur_ligase"/>
    <property type="match status" value="1"/>
</dbReference>
<keyword evidence="5 15" id="KW-0573">Peptidoglycan synthesis</keyword>
<dbReference type="Pfam" id="PF02875">
    <property type="entry name" value="Mur_ligase_C"/>
    <property type="match status" value="1"/>
</dbReference>
<dbReference type="SUPFAM" id="SSF53244">
    <property type="entry name" value="MurD-like peptide ligases, peptide-binding domain"/>
    <property type="match status" value="1"/>
</dbReference>
<gene>
    <name evidence="15" type="primary">murE</name>
    <name evidence="20" type="ORF">K1I37_09075</name>
</gene>
<feature type="binding site" evidence="15">
    <location>
        <position position="461"/>
    </location>
    <ligand>
        <name>meso-2,6-diaminopimelate</name>
        <dbReference type="ChEBI" id="CHEBI:57791"/>
    </ligand>
</feature>
<dbReference type="SUPFAM" id="SSF53623">
    <property type="entry name" value="MurD-like peptide ligases, catalytic domain"/>
    <property type="match status" value="1"/>
</dbReference>
<comment type="pathway">
    <text evidence="1 15 16">Cell wall biogenesis; peptidoglycan biosynthesis.</text>
</comment>
<dbReference type="GO" id="GO:0005737">
    <property type="term" value="C:cytoplasm"/>
    <property type="evidence" value="ECO:0007669"/>
    <property type="project" value="UniProtKB-SubCell"/>
</dbReference>
<dbReference type="EMBL" id="CP080467">
    <property type="protein sequence ID" value="UNO50574.1"/>
    <property type="molecule type" value="Genomic_DNA"/>
</dbReference>
<feature type="binding site" evidence="15">
    <location>
        <position position="386"/>
    </location>
    <ligand>
        <name>meso-2,6-diaminopimelate</name>
        <dbReference type="ChEBI" id="CHEBI:57791"/>
    </ligand>
</feature>
<dbReference type="GO" id="GO:0000287">
    <property type="term" value="F:magnesium ion binding"/>
    <property type="evidence" value="ECO:0007669"/>
    <property type="project" value="UniProtKB-UniRule"/>
</dbReference>
<keyword evidence="15" id="KW-0460">Magnesium</keyword>
<comment type="catalytic activity">
    <reaction evidence="8 15">
        <text>UDP-N-acetyl-alpha-D-muramoyl-L-alanyl-D-glutamate + meso-2,6-diaminopimelate + ATP = UDP-N-acetyl-alpha-D-muramoyl-L-alanyl-gamma-D-glutamyl-meso-2,6-diaminopimelate + ADP + phosphate + H(+)</text>
        <dbReference type="Rhea" id="RHEA:23676"/>
        <dbReference type="ChEBI" id="CHEBI:15378"/>
        <dbReference type="ChEBI" id="CHEBI:30616"/>
        <dbReference type="ChEBI" id="CHEBI:43474"/>
        <dbReference type="ChEBI" id="CHEBI:57791"/>
        <dbReference type="ChEBI" id="CHEBI:83900"/>
        <dbReference type="ChEBI" id="CHEBI:83905"/>
        <dbReference type="ChEBI" id="CHEBI:456216"/>
        <dbReference type="EC" id="6.3.2.13"/>
    </reaction>
</comment>
<dbReference type="KEGG" id="aaco:K1I37_09075"/>
<evidence type="ECO:0000256" key="3">
    <source>
        <dbReference type="ARBA" id="ARBA00022618"/>
    </source>
</evidence>
<keyword evidence="15" id="KW-0067">ATP-binding</keyword>
<name>T0BSX3_ALIAG</name>
<evidence type="ECO:0000256" key="4">
    <source>
        <dbReference type="ARBA" id="ARBA00022960"/>
    </source>
</evidence>
<dbReference type="OrthoDB" id="9800958at2"/>
<dbReference type="Proteomes" id="UP000829401">
    <property type="component" value="Chromosome"/>
</dbReference>
<comment type="subcellular location">
    <subcellularLocation>
        <location evidence="15 16">Cytoplasm</location>
    </subcellularLocation>
</comment>